<name>A0AAD5LFE4_9CRUS</name>
<sequence length="195" mass="22697">MGHDRTTIQEKQKGVVLEKNRLTCVPLSNHYDKKRKIGEKRHVSPVRFGRSRFSYWASLRFFTIKNPDHSRNVSYFSLLPPSHRFGENNHLIIWQGLENLKSICAALDEFIAPFRRNSYPTALDRERKLVVAIAFSKYGDNGFKENKKYGNDNEFVRFLAPLTGNWATISYGHIAFGEFLNGTRKFRFSQFSKVT</sequence>
<protein>
    <submittedName>
        <fullName evidence="1">Uncharacterized protein</fullName>
    </submittedName>
</protein>
<accession>A0AAD5LFE4</accession>
<comment type="caution">
    <text evidence="1">The sequence shown here is derived from an EMBL/GenBank/DDBJ whole genome shotgun (WGS) entry which is preliminary data.</text>
</comment>
<organism evidence="1 2">
    <name type="scientific">Daphnia sinensis</name>
    <dbReference type="NCBI Taxonomy" id="1820382"/>
    <lineage>
        <taxon>Eukaryota</taxon>
        <taxon>Metazoa</taxon>
        <taxon>Ecdysozoa</taxon>
        <taxon>Arthropoda</taxon>
        <taxon>Crustacea</taxon>
        <taxon>Branchiopoda</taxon>
        <taxon>Diplostraca</taxon>
        <taxon>Cladocera</taxon>
        <taxon>Anomopoda</taxon>
        <taxon>Daphniidae</taxon>
        <taxon>Daphnia</taxon>
        <taxon>Daphnia similis group</taxon>
    </lineage>
</organism>
<dbReference type="AlphaFoldDB" id="A0AAD5LFE4"/>
<dbReference type="EMBL" id="WJBH02000003">
    <property type="protein sequence ID" value="KAI9561716.1"/>
    <property type="molecule type" value="Genomic_DNA"/>
</dbReference>
<reference evidence="1 2" key="1">
    <citation type="submission" date="2022-05" db="EMBL/GenBank/DDBJ databases">
        <title>A multi-omics perspective on studying reproductive biology in Daphnia sinensis.</title>
        <authorList>
            <person name="Jia J."/>
        </authorList>
    </citation>
    <scope>NUCLEOTIDE SEQUENCE [LARGE SCALE GENOMIC DNA]</scope>
    <source>
        <strain evidence="1 2">WSL</strain>
    </source>
</reference>
<keyword evidence="2" id="KW-1185">Reference proteome</keyword>
<evidence type="ECO:0000313" key="1">
    <source>
        <dbReference type="EMBL" id="KAI9561716.1"/>
    </source>
</evidence>
<proteinExistence type="predicted"/>
<evidence type="ECO:0000313" key="2">
    <source>
        <dbReference type="Proteomes" id="UP000820818"/>
    </source>
</evidence>
<gene>
    <name evidence="1" type="ORF">GHT06_012676</name>
</gene>
<dbReference type="Proteomes" id="UP000820818">
    <property type="component" value="Linkage Group LG3"/>
</dbReference>